<dbReference type="PANTHER" id="PTHR36840:SF1">
    <property type="entry name" value="BLL5714 PROTEIN"/>
    <property type="match status" value="1"/>
</dbReference>
<evidence type="ECO:0000313" key="3">
    <source>
        <dbReference type="Proteomes" id="UP001165587"/>
    </source>
</evidence>
<keyword evidence="1" id="KW-0472">Membrane</keyword>
<name>A0AA41XDN2_9MICO</name>
<organism evidence="2 3">
    <name type="scientific">Herbiconiux oxytropis</name>
    <dbReference type="NCBI Taxonomy" id="2970915"/>
    <lineage>
        <taxon>Bacteria</taxon>
        <taxon>Bacillati</taxon>
        <taxon>Actinomycetota</taxon>
        <taxon>Actinomycetes</taxon>
        <taxon>Micrococcales</taxon>
        <taxon>Microbacteriaceae</taxon>
        <taxon>Herbiconiux</taxon>
    </lineage>
</organism>
<reference evidence="2" key="1">
    <citation type="submission" date="2022-08" db="EMBL/GenBank/DDBJ databases">
        <authorList>
            <person name="Deng Y."/>
            <person name="Han X.-F."/>
            <person name="Zhang Y.-Q."/>
        </authorList>
    </citation>
    <scope>NUCLEOTIDE SEQUENCE</scope>
    <source>
        <strain evidence="2">CPCC 203407</strain>
    </source>
</reference>
<dbReference type="Pfam" id="PF06772">
    <property type="entry name" value="LtrA"/>
    <property type="match status" value="1"/>
</dbReference>
<dbReference type="PANTHER" id="PTHR36840">
    <property type="entry name" value="BLL5714 PROTEIN"/>
    <property type="match status" value="1"/>
</dbReference>
<feature type="transmembrane region" description="Helical" evidence="1">
    <location>
        <begin position="76"/>
        <end position="95"/>
    </location>
</feature>
<gene>
    <name evidence="2" type="ORF">N1028_01475</name>
</gene>
<feature type="transmembrane region" description="Helical" evidence="1">
    <location>
        <begin position="360"/>
        <end position="393"/>
    </location>
</feature>
<keyword evidence="1" id="KW-1133">Transmembrane helix</keyword>
<dbReference type="InterPro" id="IPR010640">
    <property type="entry name" value="Low_temperature_requirement_A"/>
</dbReference>
<feature type="transmembrane region" description="Helical" evidence="1">
    <location>
        <begin position="226"/>
        <end position="247"/>
    </location>
</feature>
<feature type="transmembrane region" description="Helical" evidence="1">
    <location>
        <begin position="162"/>
        <end position="183"/>
    </location>
</feature>
<sequence length="403" mass="43293">MTPTAKDTGTARAAAHVTSRWGLMPVLPRDPAQPHRSASALELFFDLVFVVAVAIASRNLHHFETEGHIVDGVGPYLMIFFAIWWAWMNFTWFASAFDNDDWLYRVTTIVQMGGALLLAAGAGPAMQETDFGLAVIGYVVMRLATVAQWLRAAAGSPEHRSTALRHAIGVAGVQVLWVVWWLALPGGPTVPGFVILALTELAVPVWAERRSVTPSHPHHITERYGLFALILLGESILASANALIDAFEHTEAIAPLVLISVTGLVLAAGMWWVYFARPQHERLATVSGSFVFGYVHYVIFAAAGAFSAGIEVAIDHDTHQTDLDGVVAAATTTVPVALFVVGIWSLALRNRLPRWADAAIVVLAVAIALSALAPFSLVVAAVAMVGIVVVLEITRPHRTVGLS</sequence>
<feature type="transmembrane region" description="Helical" evidence="1">
    <location>
        <begin position="326"/>
        <end position="348"/>
    </location>
</feature>
<dbReference type="AlphaFoldDB" id="A0AA41XDN2"/>
<keyword evidence="1" id="KW-0812">Transmembrane</keyword>
<proteinExistence type="predicted"/>
<feature type="transmembrane region" description="Helical" evidence="1">
    <location>
        <begin position="189"/>
        <end position="206"/>
    </location>
</feature>
<feature type="transmembrane region" description="Helical" evidence="1">
    <location>
        <begin position="38"/>
        <end position="56"/>
    </location>
</feature>
<dbReference type="Proteomes" id="UP001165587">
    <property type="component" value="Unassembled WGS sequence"/>
</dbReference>
<evidence type="ECO:0000313" key="2">
    <source>
        <dbReference type="EMBL" id="MCS5724558.1"/>
    </source>
</evidence>
<feature type="transmembrane region" description="Helical" evidence="1">
    <location>
        <begin position="253"/>
        <end position="274"/>
    </location>
</feature>
<accession>A0AA41XDN2</accession>
<feature type="transmembrane region" description="Helical" evidence="1">
    <location>
        <begin position="131"/>
        <end position="150"/>
    </location>
</feature>
<comment type="caution">
    <text evidence="2">The sequence shown here is derived from an EMBL/GenBank/DDBJ whole genome shotgun (WGS) entry which is preliminary data.</text>
</comment>
<evidence type="ECO:0000256" key="1">
    <source>
        <dbReference type="SAM" id="Phobius"/>
    </source>
</evidence>
<dbReference type="EMBL" id="JANLCK010000001">
    <property type="protein sequence ID" value="MCS5724558.1"/>
    <property type="molecule type" value="Genomic_DNA"/>
</dbReference>
<keyword evidence="3" id="KW-1185">Reference proteome</keyword>
<dbReference type="RefSeq" id="WP_259524982.1">
    <property type="nucleotide sequence ID" value="NZ_JANLCK010000001.1"/>
</dbReference>
<protein>
    <submittedName>
        <fullName evidence="2">Low temperature requirement protein A</fullName>
    </submittedName>
</protein>
<feature type="transmembrane region" description="Helical" evidence="1">
    <location>
        <begin position="294"/>
        <end position="314"/>
    </location>
</feature>
<feature type="transmembrane region" description="Helical" evidence="1">
    <location>
        <begin position="102"/>
        <end position="125"/>
    </location>
</feature>